<proteinExistence type="predicted"/>
<comment type="subcellular location">
    <subcellularLocation>
        <location evidence="1">Cell membrane</location>
        <topology evidence="1">Multi-pass membrane protein</topology>
    </subcellularLocation>
</comment>
<sequence>MFATISVTCLALISVERAFTFICPFRHRVISTRAYIHSIIFAWFSGITVSAFTLLAVNGVVDFIHWLVVYCCILASCLLTICLIVRRKVNTCRLDPAMVKNHSKNRANDEKHRSTKFSRTMSIMIAVSLGQSVASKHRNFFCSQLLCHRCVPIPLIYASTVLRLANSLVNPVIQV</sequence>
<protein>
    <recommendedName>
        <fullName evidence="10">G-protein coupled receptors family 1 profile domain-containing protein</fullName>
    </recommendedName>
</protein>
<evidence type="ECO:0000256" key="4">
    <source>
        <dbReference type="ARBA" id="ARBA00023170"/>
    </source>
</evidence>
<evidence type="ECO:0000256" key="6">
    <source>
        <dbReference type="ARBA" id="ARBA00023224"/>
    </source>
</evidence>
<keyword evidence="7" id="KW-0472">Membrane</keyword>
<evidence type="ECO:0000313" key="9">
    <source>
        <dbReference type="Proteomes" id="UP001159427"/>
    </source>
</evidence>
<dbReference type="EMBL" id="CALNXI010000230">
    <property type="protein sequence ID" value="CAH3022723.1"/>
    <property type="molecule type" value="Genomic_DNA"/>
</dbReference>
<gene>
    <name evidence="8" type="ORF">PEVE_00016551</name>
</gene>
<keyword evidence="5" id="KW-0325">Glycoprotein</keyword>
<dbReference type="Gene3D" id="1.20.1070.10">
    <property type="entry name" value="Rhodopsin 7-helix transmembrane proteins"/>
    <property type="match status" value="1"/>
</dbReference>
<dbReference type="Proteomes" id="UP001159427">
    <property type="component" value="Unassembled WGS sequence"/>
</dbReference>
<name>A0ABN8M4Q7_9CNID</name>
<keyword evidence="6" id="KW-0807">Transducer</keyword>
<evidence type="ECO:0000256" key="5">
    <source>
        <dbReference type="ARBA" id="ARBA00023180"/>
    </source>
</evidence>
<accession>A0ABN8M4Q7</accession>
<keyword evidence="7" id="KW-1133">Transmembrane helix</keyword>
<evidence type="ECO:0000256" key="1">
    <source>
        <dbReference type="ARBA" id="ARBA00004651"/>
    </source>
</evidence>
<evidence type="ECO:0008006" key="10">
    <source>
        <dbReference type="Google" id="ProtNLM"/>
    </source>
</evidence>
<organism evidence="8 9">
    <name type="scientific">Porites evermanni</name>
    <dbReference type="NCBI Taxonomy" id="104178"/>
    <lineage>
        <taxon>Eukaryota</taxon>
        <taxon>Metazoa</taxon>
        <taxon>Cnidaria</taxon>
        <taxon>Anthozoa</taxon>
        <taxon>Hexacorallia</taxon>
        <taxon>Scleractinia</taxon>
        <taxon>Fungiina</taxon>
        <taxon>Poritidae</taxon>
        <taxon>Porites</taxon>
    </lineage>
</organism>
<keyword evidence="4" id="KW-0675">Receptor</keyword>
<dbReference type="PANTHER" id="PTHR24246">
    <property type="entry name" value="OLFACTORY RECEPTOR AND ADENOSINE RECEPTOR"/>
    <property type="match status" value="1"/>
</dbReference>
<dbReference type="PANTHER" id="PTHR24246:SF27">
    <property type="entry name" value="ADENOSINE RECEPTOR, ISOFORM A"/>
    <property type="match status" value="1"/>
</dbReference>
<keyword evidence="2" id="KW-1003">Cell membrane</keyword>
<feature type="transmembrane region" description="Helical" evidence="7">
    <location>
        <begin position="34"/>
        <end position="57"/>
    </location>
</feature>
<dbReference type="SUPFAM" id="SSF81321">
    <property type="entry name" value="Family A G protein-coupled receptor-like"/>
    <property type="match status" value="1"/>
</dbReference>
<keyword evidence="7" id="KW-0812">Transmembrane</keyword>
<reference evidence="8 9" key="1">
    <citation type="submission" date="2022-05" db="EMBL/GenBank/DDBJ databases">
        <authorList>
            <consortium name="Genoscope - CEA"/>
            <person name="William W."/>
        </authorList>
    </citation>
    <scope>NUCLEOTIDE SEQUENCE [LARGE SCALE GENOMIC DNA]</scope>
</reference>
<evidence type="ECO:0000256" key="2">
    <source>
        <dbReference type="ARBA" id="ARBA00022475"/>
    </source>
</evidence>
<evidence type="ECO:0000256" key="3">
    <source>
        <dbReference type="ARBA" id="ARBA00023040"/>
    </source>
</evidence>
<keyword evidence="3" id="KW-0297">G-protein coupled receptor</keyword>
<evidence type="ECO:0000313" key="8">
    <source>
        <dbReference type="EMBL" id="CAH3022723.1"/>
    </source>
</evidence>
<feature type="transmembrane region" description="Helical" evidence="7">
    <location>
        <begin position="63"/>
        <end position="85"/>
    </location>
</feature>
<comment type="caution">
    <text evidence="8">The sequence shown here is derived from an EMBL/GenBank/DDBJ whole genome shotgun (WGS) entry which is preliminary data.</text>
</comment>
<evidence type="ECO:0000256" key="7">
    <source>
        <dbReference type="SAM" id="Phobius"/>
    </source>
</evidence>
<keyword evidence="9" id="KW-1185">Reference proteome</keyword>